<evidence type="ECO:0000313" key="3">
    <source>
        <dbReference type="Proteomes" id="UP000179807"/>
    </source>
</evidence>
<keyword evidence="1" id="KW-0812">Transmembrane</keyword>
<dbReference type="NCBIfam" id="TIGR00229">
    <property type="entry name" value="sensory_box"/>
    <property type="match status" value="1"/>
</dbReference>
<feature type="transmembrane region" description="Helical" evidence="1">
    <location>
        <begin position="322"/>
        <end position="343"/>
    </location>
</feature>
<keyword evidence="1" id="KW-1133">Transmembrane helix</keyword>
<dbReference type="EMBL" id="MLAK01001093">
    <property type="protein sequence ID" value="OHS97792.1"/>
    <property type="molecule type" value="Genomic_DNA"/>
</dbReference>
<feature type="transmembrane region" description="Helical" evidence="1">
    <location>
        <begin position="811"/>
        <end position="837"/>
    </location>
</feature>
<accession>A0A1J4JFA8</accession>
<feature type="transmembrane region" description="Helical" evidence="1">
    <location>
        <begin position="156"/>
        <end position="178"/>
    </location>
</feature>
<feature type="transmembrane region" description="Helical" evidence="1">
    <location>
        <begin position="576"/>
        <end position="601"/>
    </location>
</feature>
<evidence type="ECO:0000256" key="1">
    <source>
        <dbReference type="SAM" id="Phobius"/>
    </source>
</evidence>
<protein>
    <recommendedName>
        <fullName evidence="4">PAS domain-containing protein</fullName>
    </recommendedName>
</protein>
<feature type="transmembrane region" description="Helical" evidence="1">
    <location>
        <begin position="295"/>
        <end position="316"/>
    </location>
</feature>
<gene>
    <name evidence="2" type="ORF">TRFO_09205</name>
</gene>
<dbReference type="GeneID" id="94829435"/>
<keyword evidence="3" id="KW-1185">Reference proteome</keyword>
<sequence>MFSNSPNSENPSSALVNENISRPPSSFPSSFPYFEHILSSPPALIWVSNFILLFALIQQYLTIYIPVLLASLMTQDQVFFPLAAPSKLSTILGNENIITDVVLIFLQYNVNIPQFSTYDGRMFLYFVPYFVIIFINLLFFYLFQQNHAISPFFCQVRCFLFLFVPSVAILPILIRVSFALRVYFLDDGNSTTYVPHEVILGVIFLIILGIFIFWTSPLISHSPFLGNGHIPSHLITDSTFFMNTQLVDIVNACVCIVANNDIAIIFFSAVAFFNGINKIYYVIKNSFLSIFHSSIVCSVALTYSASVIFSLLSVMLTQFSNFIALIASVSLLLVSYIIFYYIFVKIEKKATSIIVNQQFDLIQSSSIPKFIQIAFTKDIFTPNLIENIIKRFDDIFTPEFLISRLLCEKSCKFENFTIAISSLINIENLTFSHQFLVYQIYLKFLRNSEKAFDIKGLDKISKQVEHYRISCNDFWNLMLLGRTCEALDMVRYYSKKFTRLYRKFNQYYQMSPQNVRVNDLYIDFFHYFSTSAKDNETLVFEEDQSATSLATGSEASTNSNIISHNLHKIFDKTVPFYLIILRVIGLLCFIVSISSAMFPIFQLFGDSSSIINLTPALNQSLNIVLDYANVNLAISHAVNCSRYIFDTCQDEFDRISATLGEPETVECRTITSFYDNFEKYTENLLYNMNTMNLRFSNLTSNELLDDVIQAWFGPSIYLFPDFKDILVLKDIKIDVNSILMRLVDSVKINFGINLNDRCNNPFIDRYRSESHNYFNVSTEVHLKMNRSLTHYLKYTEYLQESTTNFFGHKDVIIMIVFAFLGLIIPPILSICSFKFFYNTLNKYFRPQDHPNKKIMNPPLRTDEVEKFRFPKEYLYSFFAALILIIISISAVLLLSNSLTQSINELISESKMLISLHRLALYTTLCTQTTYRTWQFYQDVNVDNLYYALQKDFITTITEFYESLSPLKVRRFKNGHLPSVMNPHCNYMSRSNHDIYGCWNFMHQTELFFFIFHSNGIRQWSDIIYAHLSHIYVTHLSSDFSKIGNVFTEYAIETQVKLQAILVYGIISYCIIILIAIMLFLVNIIHIMHIQRQINTFFITLNPNIIAENECMMNYVIRETNSPEIDEYPNNTFMSLYEKSGVALILINDHLTIVDFTKEVQCLFSYRAEQLIGQQIELLFPRLLENNDIEFYQHISIVKKRQAENTFARTVTSRLSDGAEIMIKLKVTGFDFDGRLFYVLECITVADLYMYDELILSHTEVYNELYLSSLPISLFQDAHQPDSFAVQHFDKYAIVYVYSPLETDDYETMKAQLVSILPYFNGNIGGVVIYCSNVTFLIIFVDQNCILNALHFITSYGENSWGFIVEGEDLDLVLFPQPDIMLQLPPDEIPLDIMQAHVPSLSLEPISELIPKIPKLINMCKKGKILCSRSVLDFYSGEIPPEIEHNVNCNLKLYMVERYS</sequence>
<feature type="transmembrane region" description="Helical" evidence="1">
    <location>
        <begin position="43"/>
        <end position="70"/>
    </location>
</feature>
<feature type="transmembrane region" description="Helical" evidence="1">
    <location>
        <begin position="265"/>
        <end position="283"/>
    </location>
</feature>
<dbReference type="OrthoDB" id="10682051at2759"/>
<comment type="caution">
    <text evidence="2">The sequence shown here is derived from an EMBL/GenBank/DDBJ whole genome shotgun (WGS) entry which is preliminary data.</text>
</comment>
<organism evidence="2 3">
    <name type="scientific">Tritrichomonas foetus</name>
    <dbReference type="NCBI Taxonomy" id="1144522"/>
    <lineage>
        <taxon>Eukaryota</taxon>
        <taxon>Metamonada</taxon>
        <taxon>Parabasalia</taxon>
        <taxon>Tritrichomonadida</taxon>
        <taxon>Tritrichomonadidae</taxon>
        <taxon>Tritrichomonas</taxon>
    </lineage>
</organism>
<feature type="transmembrane region" description="Helical" evidence="1">
    <location>
        <begin position="873"/>
        <end position="894"/>
    </location>
</feature>
<evidence type="ECO:0000313" key="2">
    <source>
        <dbReference type="EMBL" id="OHS97792.1"/>
    </source>
</evidence>
<feature type="transmembrane region" description="Helical" evidence="1">
    <location>
        <begin position="1060"/>
        <end position="1084"/>
    </location>
</feature>
<reference evidence="2" key="1">
    <citation type="submission" date="2016-10" db="EMBL/GenBank/DDBJ databases">
        <authorList>
            <person name="Benchimol M."/>
            <person name="Almeida L.G."/>
            <person name="Vasconcelos A.T."/>
            <person name="Perreira-Neves A."/>
            <person name="Rosa I.A."/>
            <person name="Tasca T."/>
            <person name="Bogo M.R."/>
            <person name="de Souza W."/>
        </authorList>
    </citation>
    <scope>NUCLEOTIDE SEQUENCE [LARGE SCALE GENOMIC DNA]</scope>
    <source>
        <strain evidence="2">K</strain>
    </source>
</reference>
<evidence type="ECO:0008006" key="4">
    <source>
        <dbReference type="Google" id="ProtNLM"/>
    </source>
</evidence>
<keyword evidence="1" id="KW-0472">Membrane</keyword>
<proteinExistence type="predicted"/>
<dbReference type="InterPro" id="IPR000014">
    <property type="entry name" value="PAS"/>
</dbReference>
<dbReference type="VEuPathDB" id="TrichDB:TRFO_09205"/>
<dbReference type="Proteomes" id="UP000179807">
    <property type="component" value="Unassembled WGS sequence"/>
</dbReference>
<dbReference type="RefSeq" id="XP_068350929.1">
    <property type="nucleotide sequence ID" value="XM_068494731.1"/>
</dbReference>
<name>A0A1J4JFA8_9EUKA</name>
<feature type="transmembrane region" description="Helical" evidence="1">
    <location>
        <begin position="198"/>
        <end position="219"/>
    </location>
</feature>
<dbReference type="Gene3D" id="3.30.450.20">
    <property type="entry name" value="PAS domain"/>
    <property type="match status" value="1"/>
</dbReference>
<feature type="transmembrane region" description="Helical" evidence="1">
    <location>
        <begin position="122"/>
        <end position="144"/>
    </location>
</feature>